<evidence type="ECO:0000313" key="3">
    <source>
        <dbReference type="Proteomes" id="UP000070501"/>
    </source>
</evidence>
<accession>A0A136IJV7</accession>
<keyword evidence="3" id="KW-1185">Reference proteome</keyword>
<name>A0A136IJV7_9PEZI</name>
<feature type="signal peptide" evidence="1">
    <location>
        <begin position="1"/>
        <end position="21"/>
    </location>
</feature>
<evidence type="ECO:0000313" key="2">
    <source>
        <dbReference type="EMBL" id="KXJ85263.1"/>
    </source>
</evidence>
<dbReference type="EMBL" id="KQ964288">
    <property type="protein sequence ID" value="KXJ85263.1"/>
    <property type="molecule type" value="Genomic_DNA"/>
</dbReference>
<dbReference type="AlphaFoldDB" id="A0A136IJV7"/>
<gene>
    <name evidence="2" type="ORF">Micbo1qcDRAFT_180970</name>
</gene>
<reference evidence="3" key="1">
    <citation type="submission" date="2016-02" db="EMBL/GenBank/DDBJ databases">
        <title>Draft genome sequence of Microdochium bolleyi, a fungal endophyte of beachgrass.</title>
        <authorList>
            <consortium name="DOE Joint Genome Institute"/>
            <person name="David A.S."/>
            <person name="May G."/>
            <person name="Haridas S."/>
            <person name="Lim J."/>
            <person name="Wang M."/>
            <person name="Labutti K."/>
            <person name="Lipzen A."/>
            <person name="Barry K."/>
            <person name="Grigoriev I.V."/>
        </authorList>
    </citation>
    <scope>NUCLEOTIDE SEQUENCE [LARGE SCALE GENOMIC DNA]</scope>
    <source>
        <strain evidence="3">J235TASD1</strain>
    </source>
</reference>
<protein>
    <recommendedName>
        <fullName evidence="4">PPPDE domain-containing protein</fullName>
    </recommendedName>
</protein>
<sequence>MSTGVLILISILILTIANVCCVPRNTRNGDGHGIAEELDVAQLNIPPNAGSAEISSKLQAAWKRHLEQQVAERLVAENDRSFGEPMWLSLYASMGSLKHWALFIHGQKIELRRRRLPTMMTDYENPVQVGSADSERAEMHQSPVPDMRGSSGFGHYYQYIIREEPSVPRMIEARAHAILATRRPVVDTFCIVLIGWTTKTKGQVTTAARGVHENFGRYNLFFNNCQRFLQLLASQVVTRKSQDWDWFIRNNLFGEYQYVDPEYLKIPEGAAQICLQRLKELKTRGEITDRYMLKSIDDQIGSLENYLRHRMNQWIVVEAMVWETEVEVEDTLVVEIAEVAEMVEAVVWETEVEVEDTLVVEIGEVAEMVEAVDAE</sequence>
<feature type="chain" id="PRO_5007292724" description="PPPDE domain-containing protein" evidence="1">
    <location>
        <begin position="22"/>
        <end position="375"/>
    </location>
</feature>
<evidence type="ECO:0008006" key="4">
    <source>
        <dbReference type="Google" id="ProtNLM"/>
    </source>
</evidence>
<dbReference type="InParanoid" id="A0A136IJV7"/>
<evidence type="ECO:0000256" key="1">
    <source>
        <dbReference type="SAM" id="SignalP"/>
    </source>
</evidence>
<dbReference type="OrthoDB" id="3625606at2759"/>
<dbReference type="Proteomes" id="UP000070501">
    <property type="component" value="Unassembled WGS sequence"/>
</dbReference>
<proteinExistence type="predicted"/>
<organism evidence="2 3">
    <name type="scientific">Microdochium bolleyi</name>
    <dbReference type="NCBI Taxonomy" id="196109"/>
    <lineage>
        <taxon>Eukaryota</taxon>
        <taxon>Fungi</taxon>
        <taxon>Dikarya</taxon>
        <taxon>Ascomycota</taxon>
        <taxon>Pezizomycotina</taxon>
        <taxon>Sordariomycetes</taxon>
        <taxon>Xylariomycetidae</taxon>
        <taxon>Xylariales</taxon>
        <taxon>Microdochiaceae</taxon>
        <taxon>Microdochium</taxon>
    </lineage>
</organism>
<keyword evidence="1" id="KW-0732">Signal</keyword>